<name>A0A6J8CPM9_MYTCO</name>
<accession>A0A6J8CPM9</accession>
<evidence type="ECO:0000256" key="2">
    <source>
        <dbReference type="SAM" id="MobiDB-lite"/>
    </source>
</evidence>
<feature type="region of interest" description="Disordered" evidence="2">
    <location>
        <begin position="461"/>
        <end position="487"/>
    </location>
</feature>
<feature type="compositionally biased region" description="Basic and acidic residues" evidence="2">
    <location>
        <begin position="548"/>
        <end position="569"/>
    </location>
</feature>
<organism evidence="3 4">
    <name type="scientific">Mytilus coruscus</name>
    <name type="common">Sea mussel</name>
    <dbReference type="NCBI Taxonomy" id="42192"/>
    <lineage>
        <taxon>Eukaryota</taxon>
        <taxon>Metazoa</taxon>
        <taxon>Spiralia</taxon>
        <taxon>Lophotrochozoa</taxon>
        <taxon>Mollusca</taxon>
        <taxon>Bivalvia</taxon>
        <taxon>Autobranchia</taxon>
        <taxon>Pteriomorphia</taxon>
        <taxon>Mytilida</taxon>
        <taxon>Mytiloidea</taxon>
        <taxon>Mytilidae</taxon>
        <taxon>Mytilinae</taxon>
        <taxon>Mytilus</taxon>
    </lineage>
</organism>
<gene>
    <name evidence="3" type="ORF">MCOR_31366</name>
</gene>
<evidence type="ECO:0000313" key="4">
    <source>
        <dbReference type="Proteomes" id="UP000507470"/>
    </source>
</evidence>
<proteinExistence type="predicted"/>
<feature type="region of interest" description="Disordered" evidence="2">
    <location>
        <begin position="248"/>
        <end position="267"/>
    </location>
</feature>
<dbReference type="Proteomes" id="UP000507470">
    <property type="component" value="Unassembled WGS sequence"/>
</dbReference>
<feature type="coiled-coil region" evidence="1">
    <location>
        <begin position="421"/>
        <end position="448"/>
    </location>
</feature>
<keyword evidence="1" id="KW-0175">Coiled coil</keyword>
<protein>
    <submittedName>
        <fullName evidence="3">Uncharacterized protein</fullName>
    </submittedName>
</protein>
<dbReference type="EMBL" id="CACVKT020005661">
    <property type="protein sequence ID" value="CAC5396862.1"/>
    <property type="molecule type" value="Genomic_DNA"/>
</dbReference>
<sequence>MSASSFSSISTTHGACRTEFKRQKTYLTLEKQYIIDNESTDPLPIVELKPFVKKVWRREKSLPSFYDMLPPSKPLTNKSKKDKTEQMFPQEPPPLEKIELYIGNGVNENRTESKARHTSGHLSPRCKSKNLTHPSAETKAPKQIEHSQSLVPGFITRDERSKTTLNEIQHSDSPTKIQTGLMSSLERKEVDEPSMFINLRGDSFKPNGSVRRPLSYFVPHRNSMKKNGIWQQLQSTEHLPHYITRHMMSRSPLSDDTSRSSSPYYDSFDKRGTLPSIKISYQTLAKRPNKPKKDSDDYNTSPYHQVSRINNALYELSKYGAASKIERQLSFQLKIDLHKFRKSRDYFPFDITPNELAKYYPPPAINLTNGEIQIRKAQQMNTPMKRRKEHRQKSQVSFHSTSDKIENQEWGPSRTEDERAIDTRNTNLESALENIAESESEEEELKLKEITVPSQFDNVTNTQESDSALRGLDDSRTGFTQPTQPTKTTIDIGLQSTFQSNMAETTSTQEMDIEPHEQNERSALSTRTSGIISGVRDANISFLNASDIQKDSESREAKSGNIDKLERDSTFLTSDLNTDYGNPDLSVVS</sequence>
<feature type="compositionally biased region" description="Low complexity" evidence="2">
    <location>
        <begin position="249"/>
        <end position="266"/>
    </location>
</feature>
<feature type="compositionally biased region" description="Basic residues" evidence="2">
    <location>
        <begin position="384"/>
        <end position="393"/>
    </location>
</feature>
<feature type="region of interest" description="Disordered" evidence="2">
    <location>
        <begin position="547"/>
        <end position="589"/>
    </location>
</feature>
<feature type="compositionally biased region" description="Polar residues" evidence="2">
    <location>
        <begin position="570"/>
        <end position="580"/>
    </location>
</feature>
<feature type="region of interest" description="Disordered" evidence="2">
    <location>
        <begin position="503"/>
        <end position="526"/>
    </location>
</feature>
<feature type="compositionally biased region" description="Polar residues" evidence="2">
    <location>
        <begin position="477"/>
        <end position="487"/>
    </location>
</feature>
<keyword evidence="4" id="KW-1185">Reference proteome</keyword>
<feature type="region of interest" description="Disordered" evidence="2">
    <location>
        <begin position="380"/>
        <end position="417"/>
    </location>
</feature>
<dbReference type="AlphaFoldDB" id="A0A6J8CPM9"/>
<feature type="region of interest" description="Disordered" evidence="2">
    <location>
        <begin position="281"/>
        <end position="303"/>
    </location>
</feature>
<reference evidence="3 4" key="1">
    <citation type="submission" date="2020-06" db="EMBL/GenBank/DDBJ databases">
        <authorList>
            <person name="Li R."/>
            <person name="Bekaert M."/>
        </authorList>
    </citation>
    <scope>NUCLEOTIDE SEQUENCE [LARGE SCALE GENOMIC DNA]</scope>
    <source>
        <strain evidence="4">wild</strain>
    </source>
</reference>
<dbReference type="OrthoDB" id="6095751at2759"/>
<feature type="compositionally biased region" description="Basic residues" evidence="2">
    <location>
        <begin position="116"/>
        <end position="130"/>
    </location>
</feature>
<evidence type="ECO:0000313" key="3">
    <source>
        <dbReference type="EMBL" id="CAC5396862.1"/>
    </source>
</evidence>
<feature type="region of interest" description="Disordered" evidence="2">
    <location>
        <begin position="111"/>
        <end position="154"/>
    </location>
</feature>
<evidence type="ECO:0000256" key="1">
    <source>
        <dbReference type="SAM" id="Coils"/>
    </source>
</evidence>